<sequence length="161" mass="17900">MRFSILPFIGFAAALPSIIPRQDSSYGFWNVTVTEESGAPGWQTRSLTAWYYRDGLRSTSACRYAFVPQGGAPPSETNTCDNANFEYTWGEPWCEYIESDRWVDIRLTSERADTLNITQTVDIDGQQVTIYGSGLARRQCGLGIGRTCRSDVHAEASIAPL</sequence>
<gene>
    <name evidence="1" type="ORF">CC80DRAFT_560601</name>
</gene>
<protein>
    <recommendedName>
        <fullName evidence="3">AA1-like domain-containing protein</fullName>
    </recommendedName>
</protein>
<dbReference type="OrthoDB" id="3781357at2759"/>
<evidence type="ECO:0000313" key="2">
    <source>
        <dbReference type="Proteomes" id="UP000800035"/>
    </source>
</evidence>
<reference evidence="1" key="1">
    <citation type="journal article" date="2020" name="Stud. Mycol.">
        <title>101 Dothideomycetes genomes: a test case for predicting lifestyles and emergence of pathogens.</title>
        <authorList>
            <person name="Haridas S."/>
            <person name="Albert R."/>
            <person name="Binder M."/>
            <person name="Bloem J."/>
            <person name="Labutti K."/>
            <person name="Salamov A."/>
            <person name="Andreopoulos B."/>
            <person name="Baker S."/>
            <person name="Barry K."/>
            <person name="Bills G."/>
            <person name="Bluhm B."/>
            <person name="Cannon C."/>
            <person name="Castanera R."/>
            <person name="Culley D."/>
            <person name="Daum C."/>
            <person name="Ezra D."/>
            <person name="Gonzalez J."/>
            <person name="Henrissat B."/>
            <person name="Kuo A."/>
            <person name="Liang C."/>
            <person name="Lipzen A."/>
            <person name="Lutzoni F."/>
            <person name="Magnuson J."/>
            <person name="Mondo S."/>
            <person name="Nolan M."/>
            <person name="Ohm R."/>
            <person name="Pangilinan J."/>
            <person name="Park H.-J."/>
            <person name="Ramirez L."/>
            <person name="Alfaro M."/>
            <person name="Sun H."/>
            <person name="Tritt A."/>
            <person name="Yoshinaga Y."/>
            <person name="Zwiers L.-H."/>
            <person name="Turgeon B."/>
            <person name="Goodwin S."/>
            <person name="Spatafora J."/>
            <person name="Crous P."/>
            <person name="Grigoriev I."/>
        </authorList>
    </citation>
    <scope>NUCLEOTIDE SEQUENCE</scope>
    <source>
        <strain evidence="1">CBS 675.92</strain>
    </source>
</reference>
<evidence type="ECO:0000313" key="1">
    <source>
        <dbReference type="EMBL" id="KAF1957401.1"/>
    </source>
</evidence>
<keyword evidence="2" id="KW-1185">Reference proteome</keyword>
<organism evidence="1 2">
    <name type="scientific">Byssothecium circinans</name>
    <dbReference type="NCBI Taxonomy" id="147558"/>
    <lineage>
        <taxon>Eukaryota</taxon>
        <taxon>Fungi</taxon>
        <taxon>Dikarya</taxon>
        <taxon>Ascomycota</taxon>
        <taxon>Pezizomycotina</taxon>
        <taxon>Dothideomycetes</taxon>
        <taxon>Pleosporomycetidae</taxon>
        <taxon>Pleosporales</taxon>
        <taxon>Massarineae</taxon>
        <taxon>Massarinaceae</taxon>
        <taxon>Byssothecium</taxon>
    </lineage>
</organism>
<proteinExistence type="predicted"/>
<accession>A0A6A5TXP5</accession>
<evidence type="ECO:0008006" key="3">
    <source>
        <dbReference type="Google" id="ProtNLM"/>
    </source>
</evidence>
<dbReference type="EMBL" id="ML976989">
    <property type="protein sequence ID" value="KAF1957401.1"/>
    <property type="molecule type" value="Genomic_DNA"/>
</dbReference>
<dbReference type="AlphaFoldDB" id="A0A6A5TXP5"/>
<name>A0A6A5TXP5_9PLEO</name>
<dbReference type="Proteomes" id="UP000800035">
    <property type="component" value="Unassembled WGS sequence"/>
</dbReference>